<evidence type="ECO:0000313" key="6">
    <source>
        <dbReference type="Proteomes" id="UP001165080"/>
    </source>
</evidence>
<evidence type="ECO:0000256" key="1">
    <source>
        <dbReference type="ARBA" id="ARBA00022737"/>
    </source>
</evidence>
<dbReference type="PROSITE" id="PS50088">
    <property type="entry name" value="ANK_REPEAT"/>
    <property type="match status" value="2"/>
</dbReference>
<gene>
    <name evidence="5" type="primary">PLEST000331</name>
    <name evidence="5" type="ORF">PLESTB_000350200</name>
</gene>
<dbReference type="Pfam" id="PF12796">
    <property type="entry name" value="Ank_2"/>
    <property type="match status" value="2"/>
</dbReference>
<evidence type="ECO:0000256" key="4">
    <source>
        <dbReference type="SAM" id="MobiDB-lite"/>
    </source>
</evidence>
<dbReference type="EMBL" id="BRXU01000003">
    <property type="protein sequence ID" value="GLC50170.1"/>
    <property type="molecule type" value="Genomic_DNA"/>
</dbReference>
<feature type="repeat" description="ANK" evidence="3">
    <location>
        <begin position="478"/>
        <end position="510"/>
    </location>
</feature>
<evidence type="ECO:0000256" key="2">
    <source>
        <dbReference type="ARBA" id="ARBA00023043"/>
    </source>
</evidence>
<feature type="repeat" description="ANK" evidence="3">
    <location>
        <begin position="787"/>
        <end position="819"/>
    </location>
</feature>
<reference evidence="5 6" key="1">
    <citation type="journal article" date="2023" name="Commun. Biol.">
        <title>Reorganization of the ancestral sex-determining regions during the evolution of trioecy in Pleodorina starrii.</title>
        <authorList>
            <person name="Takahashi K."/>
            <person name="Suzuki S."/>
            <person name="Kawai-Toyooka H."/>
            <person name="Yamamoto K."/>
            <person name="Hamaji T."/>
            <person name="Ootsuki R."/>
            <person name="Yamaguchi H."/>
            <person name="Kawachi M."/>
            <person name="Higashiyama T."/>
            <person name="Nozaki H."/>
        </authorList>
    </citation>
    <scope>NUCLEOTIDE SEQUENCE [LARGE SCALE GENOMIC DNA]</scope>
    <source>
        <strain evidence="5 6">NIES-4479</strain>
    </source>
</reference>
<keyword evidence="6" id="KW-1185">Reference proteome</keyword>
<proteinExistence type="predicted"/>
<feature type="region of interest" description="Disordered" evidence="4">
    <location>
        <begin position="289"/>
        <end position="309"/>
    </location>
</feature>
<keyword evidence="1" id="KW-0677">Repeat</keyword>
<protein>
    <submittedName>
        <fullName evidence="5">Uncharacterized protein</fullName>
    </submittedName>
</protein>
<dbReference type="OrthoDB" id="10692465at2759"/>
<feature type="region of interest" description="Disordered" evidence="4">
    <location>
        <begin position="109"/>
        <end position="131"/>
    </location>
</feature>
<evidence type="ECO:0000256" key="3">
    <source>
        <dbReference type="PROSITE-ProRule" id="PRU00023"/>
    </source>
</evidence>
<dbReference type="InterPro" id="IPR036770">
    <property type="entry name" value="Ankyrin_rpt-contain_sf"/>
</dbReference>
<comment type="caution">
    <text evidence="5">The sequence shown here is derived from an EMBL/GenBank/DDBJ whole genome shotgun (WGS) entry which is preliminary data.</text>
</comment>
<dbReference type="SUPFAM" id="SSF48403">
    <property type="entry name" value="Ankyrin repeat"/>
    <property type="match status" value="2"/>
</dbReference>
<dbReference type="SMART" id="SM00248">
    <property type="entry name" value="ANK"/>
    <property type="match status" value="9"/>
</dbReference>
<feature type="region of interest" description="Disordered" evidence="4">
    <location>
        <begin position="876"/>
        <end position="899"/>
    </location>
</feature>
<dbReference type="PANTHER" id="PTHR24198:SF194">
    <property type="entry name" value="INVERSIN-A"/>
    <property type="match status" value="1"/>
</dbReference>
<accession>A0A9W6BE84</accession>
<organism evidence="5 6">
    <name type="scientific">Pleodorina starrii</name>
    <dbReference type="NCBI Taxonomy" id="330485"/>
    <lineage>
        <taxon>Eukaryota</taxon>
        <taxon>Viridiplantae</taxon>
        <taxon>Chlorophyta</taxon>
        <taxon>core chlorophytes</taxon>
        <taxon>Chlorophyceae</taxon>
        <taxon>CS clade</taxon>
        <taxon>Chlamydomonadales</taxon>
        <taxon>Volvocaceae</taxon>
        <taxon>Pleodorina</taxon>
    </lineage>
</organism>
<feature type="compositionally biased region" description="Gly residues" evidence="4">
    <location>
        <begin position="883"/>
        <end position="899"/>
    </location>
</feature>
<sequence>MQAKTQAEAQQSVDHHLDLGFPPPANDCAANFDQQPLPSTSELHPRCLVACCRRPADVRGHPSIAAAGASDPLARKRDRSAMWVGRGEAPARAPAAAVLGRNQIWAAAPPQDLQSPADPIPDLGRDHAESTAAASPSLLDLPITVLEQLLASAGRGAGGAARSCRALASAWRTAAARPELAARYLLATFGPNLAAAFLYDIPQLITLVRQAWTSAAAPRTASAAAAASGDVDGDDAAAAAVLRCLLLEGADAAGVAEEVIVGAAERGHARVVLMLLHLAARGTVGGVDFTGGDGDGDDGDGDNGGGRTRRLAKPSCMSCGEEGGSRLALAAAARAGHVGVVQSVLLAAPSPGPGALTTALAAASENGHLAVLLELLYGSAACSGGGGSGGWVGCDAAAVGAALLAACRGGHSACAAALLRAGAHNKQEALRATATAGQAGCVALLLGPSLCAKASDDVGVSAIYGNGGGGSGGPNAFPDGRSLLAAATNGHATVVRQLLRAGADVRSQEASKAVMSVLDISGGRGAGGAAGGGTAGSSVGVVDVPILQLLLDYGAAPTVEALAAAAVATAKGADGGLAAVQALLAAGASAANGDDGAALLAACAGPYGASAVTALLTAGADPNARRGLPLIRACVGGHQHTAEMLLAAGARPDPRGGLALVAAARRGDPALVRALVAAGARVRGMATQPTHGSLPPLGPSAQAATPDLQQQQQPQQQQRDEDFQELAREFAQLMQLADDVALVPDSGPLVAACAAAAGGGVSGARANRDHAAVVRILLAAGADADEAAGLPLRLAAAAGRADVVRVLLDGGASATALDGQALVVASRRGHLNVMRELLAPPAPAAAECSRLGAGAVASASAATATGVASQLASQGIDSTMSSDGGGPGNSSDGRGNGGCVPGGARALELAARNGHSAVVMELLAAGVPAAAAGGRAISAAIQSGHTALGEALLQRALGGEEGTQAGVDGSSEMEQ</sequence>
<evidence type="ECO:0000313" key="5">
    <source>
        <dbReference type="EMBL" id="GLC50170.1"/>
    </source>
</evidence>
<name>A0A9W6BE84_9CHLO</name>
<dbReference type="InterPro" id="IPR002110">
    <property type="entry name" value="Ankyrin_rpt"/>
</dbReference>
<dbReference type="PANTHER" id="PTHR24198">
    <property type="entry name" value="ANKYRIN REPEAT AND PROTEIN KINASE DOMAIN-CONTAINING PROTEIN"/>
    <property type="match status" value="1"/>
</dbReference>
<keyword evidence="2 3" id="KW-0040">ANK repeat</keyword>
<dbReference type="PROSITE" id="PS50297">
    <property type="entry name" value="ANK_REP_REGION"/>
    <property type="match status" value="1"/>
</dbReference>
<dbReference type="Proteomes" id="UP001165080">
    <property type="component" value="Unassembled WGS sequence"/>
</dbReference>
<feature type="region of interest" description="Disordered" evidence="4">
    <location>
        <begin position="686"/>
        <end position="722"/>
    </location>
</feature>
<dbReference type="AlphaFoldDB" id="A0A9W6BE84"/>
<dbReference type="Gene3D" id="1.25.40.20">
    <property type="entry name" value="Ankyrin repeat-containing domain"/>
    <property type="match status" value="4"/>
</dbReference>